<dbReference type="GO" id="GO:0016491">
    <property type="term" value="F:oxidoreductase activity"/>
    <property type="evidence" value="ECO:0007669"/>
    <property type="project" value="UniProtKB-KW"/>
</dbReference>
<gene>
    <name evidence="7" type="ORF">C7H19_05675</name>
</gene>
<evidence type="ECO:0000313" key="7">
    <source>
        <dbReference type="EMBL" id="PSF38473.1"/>
    </source>
</evidence>
<dbReference type="Proteomes" id="UP000239001">
    <property type="component" value="Unassembled WGS sequence"/>
</dbReference>
<dbReference type="PANTHER" id="PTHR43060">
    <property type="entry name" value="3-HYDROXYISOBUTYRATE DEHYDROGENASE-LIKE 1, MITOCHONDRIAL-RELATED"/>
    <property type="match status" value="1"/>
</dbReference>
<evidence type="ECO:0000256" key="2">
    <source>
        <dbReference type="ARBA" id="ARBA00023002"/>
    </source>
</evidence>
<dbReference type="EMBL" id="PXOH01000004">
    <property type="protein sequence ID" value="PSF38473.1"/>
    <property type="molecule type" value="Genomic_DNA"/>
</dbReference>
<dbReference type="PIRSF" id="PIRSF000103">
    <property type="entry name" value="HIBADH"/>
    <property type="match status" value="1"/>
</dbReference>
<dbReference type="InterPro" id="IPR029154">
    <property type="entry name" value="HIBADH-like_NADP-bd"/>
</dbReference>
<feature type="active site" evidence="4">
    <location>
        <position position="174"/>
    </location>
</feature>
<comment type="caution">
    <text evidence="7">The sequence shown here is derived from an EMBL/GenBank/DDBJ whole genome shotgun (WGS) entry which is preliminary data.</text>
</comment>
<dbReference type="Gene3D" id="1.10.1040.10">
    <property type="entry name" value="N-(1-d-carboxylethyl)-l-norvaline Dehydrogenase, domain 2"/>
    <property type="match status" value="1"/>
</dbReference>
<dbReference type="InterPro" id="IPR036291">
    <property type="entry name" value="NAD(P)-bd_dom_sf"/>
</dbReference>
<proteinExistence type="inferred from homology"/>
<evidence type="ECO:0000256" key="4">
    <source>
        <dbReference type="PIRSR" id="PIRSR000103-1"/>
    </source>
</evidence>
<evidence type="ECO:0000256" key="3">
    <source>
        <dbReference type="ARBA" id="ARBA00023027"/>
    </source>
</evidence>
<dbReference type="OrthoDB" id="9786703at2"/>
<dbReference type="SUPFAM" id="SSF51735">
    <property type="entry name" value="NAD(P)-binding Rossmann-fold domains"/>
    <property type="match status" value="1"/>
</dbReference>
<dbReference type="InterPro" id="IPR013328">
    <property type="entry name" value="6PGD_dom2"/>
</dbReference>
<dbReference type="RefSeq" id="WP_106455916.1">
    <property type="nucleotide sequence ID" value="NZ_PXOH01000004.1"/>
</dbReference>
<keyword evidence="3" id="KW-0520">NAD</keyword>
<dbReference type="InterPro" id="IPR006115">
    <property type="entry name" value="6PGDH_NADP-bd"/>
</dbReference>
<reference evidence="7 8" key="2">
    <citation type="submission" date="2018-03" db="EMBL/GenBank/DDBJ databases">
        <authorList>
            <person name="Keele B.F."/>
        </authorList>
    </citation>
    <scope>NUCLEOTIDE SEQUENCE [LARGE SCALE GENOMIC DNA]</scope>
    <source>
        <strain evidence="7 8">CCALA 016</strain>
    </source>
</reference>
<evidence type="ECO:0000256" key="1">
    <source>
        <dbReference type="ARBA" id="ARBA00009080"/>
    </source>
</evidence>
<dbReference type="InterPro" id="IPR008927">
    <property type="entry name" value="6-PGluconate_DH-like_C_sf"/>
</dbReference>
<reference evidence="7 8" key="1">
    <citation type="submission" date="2018-03" db="EMBL/GenBank/DDBJ databases">
        <title>The ancient ancestry and fast evolution of plastids.</title>
        <authorList>
            <person name="Moore K.R."/>
            <person name="Magnabosco C."/>
            <person name="Momper L."/>
            <person name="Gold D.A."/>
            <person name="Bosak T."/>
            <person name="Fournier G.P."/>
        </authorList>
    </citation>
    <scope>NUCLEOTIDE SEQUENCE [LARGE SCALE GENOMIC DNA]</scope>
    <source>
        <strain evidence="7 8">CCALA 016</strain>
    </source>
</reference>
<feature type="domain" description="6-phosphogluconate dehydrogenase NADP-binding" evidence="5">
    <location>
        <begin position="5"/>
        <end position="163"/>
    </location>
</feature>
<keyword evidence="2" id="KW-0560">Oxidoreductase</keyword>
<dbReference type="Pfam" id="PF14833">
    <property type="entry name" value="NAD_binding_11"/>
    <property type="match status" value="1"/>
</dbReference>
<sequence length="293" mass="31057">MAHQLAFLGLGVMGAPMTVNLVRHGFSVNAWNRTPNTIGVEIVKQSGANVVDSIQEAVATAEIIFTCVGDVADVEEVLLGDNGVIHFAQVGTLIVDLSTIGSQAAKKIASELEKYDLRFLDAPVSGGDIGAQKGTLTIMVGGEEQDFIECQPYFAAIGKTIRLCGAVGSGQAVKLCNQVLGAVHMVALCEAIYMAKIQGIDPSLMIEVCQTGAAGSWALSNLGPKIVASDLEPGFMIKHILKDLRFVQEIVAASEENLLGVELADRLFKIVAELDQGAQQGTQAMIRAYLKDE</sequence>
<dbReference type="GO" id="GO:0051287">
    <property type="term" value="F:NAD binding"/>
    <property type="evidence" value="ECO:0007669"/>
    <property type="project" value="InterPro"/>
</dbReference>
<name>A0A2T1M1A2_9CHRO</name>
<evidence type="ECO:0000313" key="8">
    <source>
        <dbReference type="Proteomes" id="UP000239001"/>
    </source>
</evidence>
<dbReference type="InterPro" id="IPR015815">
    <property type="entry name" value="HIBADH-related"/>
</dbReference>
<protein>
    <submittedName>
        <fullName evidence="7">Oxidoreductase</fullName>
    </submittedName>
</protein>
<organism evidence="7 8">
    <name type="scientific">Aphanothece hegewaldii CCALA 016</name>
    <dbReference type="NCBI Taxonomy" id="2107694"/>
    <lineage>
        <taxon>Bacteria</taxon>
        <taxon>Bacillati</taxon>
        <taxon>Cyanobacteriota</taxon>
        <taxon>Cyanophyceae</taxon>
        <taxon>Oscillatoriophycideae</taxon>
        <taxon>Chroococcales</taxon>
        <taxon>Aphanothecaceae</taxon>
        <taxon>Aphanothece</taxon>
    </lineage>
</organism>
<keyword evidence="8" id="KW-1185">Reference proteome</keyword>
<accession>A0A2T1M1A2</accession>
<dbReference type="SUPFAM" id="SSF48179">
    <property type="entry name" value="6-phosphogluconate dehydrogenase C-terminal domain-like"/>
    <property type="match status" value="1"/>
</dbReference>
<dbReference type="GO" id="GO:0050661">
    <property type="term" value="F:NADP binding"/>
    <property type="evidence" value="ECO:0007669"/>
    <property type="project" value="InterPro"/>
</dbReference>
<feature type="domain" description="3-hydroxyisobutyrate dehydrogenase-like NAD-binding" evidence="6">
    <location>
        <begin position="168"/>
        <end position="289"/>
    </location>
</feature>
<dbReference type="Gene3D" id="3.40.50.720">
    <property type="entry name" value="NAD(P)-binding Rossmann-like Domain"/>
    <property type="match status" value="1"/>
</dbReference>
<dbReference type="PANTHER" id="PTHR43060:SF15">
    <property type="entry name" value="3-HYDROXYISOBUTYRATE DEHYDROGENASE-LIKE 1, MITOCHONDRIAL-RELATED"/>
    <property type="match status" value="1"/>
</dbReference>
<comment type="similarity">
    <text evidence="1">Belongs to the HIBADH-related family.</text>
</comment>
<evidence type="ECO:0000259" key="5">
    <source>
        <dbReference type="Pfam" id="PF03446"/>
    </source>
</evidence>
<dbReference type="AlphaFoldDB" id="A0A2T1M1A2"/>
<dbReference type="Pfam" id="PF03446">
    <property type="entry name" value="NAD_binding_2"/>
    <property type="match status" value="1"/>
</dbReference>
<evidence type="ECO:0000259" key="6">
    <source>
        <dbReference type="Pfam" id="PF14833"/>
    </source>
</evidence>